<protein>
    <recommendedName>
        <fullName evidence="3">Nucleolus and neural progenitor protein-like N-terminal domain-containing protein</fullName>
    </recommendedName>
</protein>
<proteinExistence type="predicted"/>
<keyword evidence="2" id="KW-1185">Reference proteome</keyword>
<dbReference type="AlphaFoldDB" id="D7FT04"/>
<dbReference type="EMBL" id="FN649750">
    <property type="protein sequence ID" value="CBJ31295.1"/>
    <property type="molecule type" value="Genomic_DNA"/>
</dbReference>
<dbReference type="EMBL" id="FN648424">
    <property type="protein sequence ID" value="CBJ31295.1"/>
    <property type="molecule type" value="Genomic_DNA"/>
</dbReference>
<evidence type="ECO:0000313" key="2">
    <source>
        <dbReference type="Proteomes" id="UP000002630"/>
    </source>
</evidence>
<dbReference type="OrthoDB" id="114080at2759"/>
<gene>
    <name evidence="1" type="ORF">Esi_0243_0013</name>
</gene>
<dbReference type="PANTHER" id="PTHR34786">
    <property type="entry name" value="OS09G0504900 PROTEIN"/>
    <property type="match status" value="1"/>
</dbReference>
<organism evidence="1 2">
    <name type="scientific">Ectocarpus siliculosus</name>
    <name type="common">Brown alga</name>
    <name type="synonym">Conferva siliculosa</name>
    <dbReference type="NCBI Taxonomy" id="2880"/>
    <lineage>
        <taxon>Eukaryota</taxon>
        <taxon>Sar</taxon>
        <taxon>Stramenopiles</taxon>
        <taxon>Ochrophyta</taxon>
        <taxon>PX clade</taxon>
        <taxon>Phaeophyceae</taxon>
        <taxon>Ectocarpales</taxon>
        <taxon>Ectocarpaceae</taxon>
        <taxon>Ectocarpus</taxon>
    </lineage>
</organism>
<reference evidence="1 2" key="1">
    <citation type="journal article" date="2010" name="Nature">
        <title>The Ectocarpus genome and the independent evolution of multicellularity in brown algae.</title>
        <authorList>
            <person name="Cock J.M."/>
            <person name="Sterck L."/>
            <person name="Rouze P."/>
            <person name="Scornet D."/>
            <person name="Allen A.E."/>
            <person name="Amoutzias G."/>
            <person name="Anthouard V."/>
            <person name="Artiguenave F."/>
            <person name="Aury J.M."/>
            <person name="Badger J.H."/>
            <person name="Beszteri B."/>
            <person name="Billiau K."/>
            <person name="Bonnet E."/>
            <person name="Bothwell J.H."/>
            <person name="Bowler C."/>
            <person name="Boyen C."/>
            <person name="Brownlee C."/>
            <person name="Carrano C.J."/>
            <person name="Charrier B."/>
            <person name="Cho G.Y."/>
            <person name="Coelho S.M."/>
            <person name="Collen J."/>
            <person name="Corre E."/>
            <person name="Da Silva C."/>
            <person name="Delage L."/>
            <person name="Delaroque N."/>
            <person name="Dittami S.M."/>
            <person name="Doulbeau S."/>
            <person name="Elias M."/>
            <person name="Farnham G."/>
            <person name="Gachon C.M."/>
            <person name="Gschloessl B."/>
            <person name="Heesch S."/>
            <person name="Jabbari K."/>
            <person name="Jubin C."/>
            <person name="Kawai H."/>
            <person name="Kimura K."/>
            <person name="Kloareg B."/>
            <person name="Kupper F.C."/>
            <person name="Lang D."/>
            <person name="Le Bail A."/>
            <person name="Leblanc C."/>
            <person name="Lerouge P."/>
            <person name="Lohr M."/>
            <person name="Lopez P.J."/>
            <person name="Martens C."/>
            <person name="Maumus F."/>
            <person name="Michel G."/>
            <person name="Miranda-Saavedra D."/>
            <person name="Morales J."/>
            <person name="Moreau H."/>
            <person name="Motomura T."/>
            <person name="Nagasato C."/>
            <person name="Napoli C.A."/>
            <person name="Nelson D.R."/>
            <person name="Nyvall-Collen P."/>
            <person name="Peters A.F."/>
            <person name="Pommier C."/>
            <person name="Potin P."/>
            <person name="Poulain J."/>
            <person name="Quesneville H."/>
            <person name="Read B."/>
            <person name="Rensing S.A."/>
            <person name="Ritter A."/>
            <person name="Rousvoal S."/>
            <person name="Samanta M."/>
            <person name="Samson G."/>
            <person name="Schroeder D.C."/>
            <person name="Segurens B."/>
            <person name="Strittmatter M."/>
            <person name="Tonon T."/>
            <person name="Tregear J.W."/>
            <person name="Valentin K."/>
            <person name="von Dassow P."/>
            <person name="Yamagishi T."/>
            <person name="Van de Peer Y."/>
            <person name="Wincker P."/>
        </authorList>
    </citation>
    <scope>NUCLEOTIDE SEQUENCE [LARGE SCALE GENOMIC DNA]</scope>
    <source>
        <strain evidence="2">Ec32 / CCAP1310/4</strain>
    </source>
</reference>
<dbReference type="Proteomes" id="UP000002630">
    <property type="component" value="Linkage Group LG25"/>
</dbReference>
<dbReference type="PANTHER" id="PTHR34786:SF1">
    <property type="entry name" value="OS09G0504900 PROTEIN"/>
    <property type="match status" value="1"/>
</dbReference>
<accession>D7FT04</accession>
<dbReference type="InParanoid" id="D7FT04"/>
<evidence type="ECO:0008006" key="3">
    <source>
        <dbReference type="Google" id="ProtNLM"/>
    </source>
</evidence>
<sequence length="185" mass="20540">MELMVLDRLLYRNRSQHRSAKYYTHVLEVRRACGAFAAPKLPDLLAEGLGLIARVPDSRNGRAREAWVRSAARGLRRMRVAAVACAHSLETIVKASKLLAHQVSQTYFMALSTVFLASLARLFACNLHLGGRLLLVHGALLRTFLPRWRLLANLHRESKAAVGAMPTVAMTTVMTPVCTSAVWPR</sequence>
<evidence type="ECO:0000313" key="1">
    <source>
        <dbReference type="EMBL" id="CBJ31295.1"/>
    </source>
</evidence>
<name>D7FT04_ECTSI</name>